<dbReference type="InterPro" id="IPR014710">
    <property type="entry name" value="RmlC-like_jellyroll"/>
</dbReference>
<evidence type="ECO:0000259" key="2">
    <source>
        <dbReference type="Pfam" id="PF05899"/>
    </source>
</evidence>
<dbReference type="InterPro" id="IPR011051">
    <property type="entry name" value="RmlC_Cupin_sf"/>
</dbReference>
<protein>
    <submittedName>
        <fullName evidence="3">Cupin superfamily protein</fullName>
    </submittedName>
</protein>
<dbReference type="Pfam" id="PF05899">
    <property type="entry name" value="Cupin_3"/>
    <property type="match status" value="1"/>
</dbReference>
<reference evidence="3 4" key="1">
    <citation type="submission" date="2023-07" db="EMBL/GenBank/DDBJ databases">
        <title>Genomic Encyclopedia of Type Strains, Phase IV (KMG-IV): sequencing the most valuable type-strain genomes for metagenomic binning, comparative biology and taxonomic classification.</title>
        <authorList>
            <person name="Goeker M."/>
        </authorList>
    </citation>
    <scope>NUCLEOTIDE SEQUENCE [LARGE SCALE GENOMIC DNA]</scope>
    <source>
        <strain evidence="3 4">DSM 19013</strain>
    </source>
</reference>
<dbReference type="Gene3D" id="2.60.120.10">
    <property type="entry name" value="Jelly Rolls"/>
    <property type="match status" value="1"/>
</dbReference>
<accession>A0ABU0I1U4</accession>
<evidence type="ECO:0000256" key="1">
    <source>
        <dbReference type="SAM" id="SignalP"/>
    </source>
</evidence>
<organism evidence="3 4">
    <name type="scientific">Methylobacterium aerolatum</name>
    <dbReference type="NCBI Taxonomy" id="418708"/>
    <lineage>
        <taxon>Bacteria</taxon>
        <taxon>Pseudomonadati</taxon>
        <taxon>Pseudomonadota</taxon>
        <taxon>Alphaproteobacteria</taxon>
        <taxon>Hyphomicrobiales</taxon>
        <taxon>Methylobacteriaceae</taxon>
        <taxon>Methylobacterium</taxon>
    </lineage>
</organism>
<dbReference type="SUPFAM" id="SSF51182">
    <property type="entry name" value="RmlC-like cupins"/>
    <property type="match status" value="1"/>
</dbReference>
<feature type="signal peptide" evidence="1">
    <location>
        <begin position="1"/>
        <end position="20"/>
    </location>
</feature>
<feature type="chain" id="PRO_5047374950" evidence="1">
    <location>
        <begin position="21"/>
        <end position="166"/>
    </location>
</feature>
<dbReference type="PANTHER" id="PTHR40943:SF1">
    <property type="entry name" value="CYTOPLASMIC PROTEIN"/>
    <property type="match status" value="1"/>
</dbReference>
<keyword evidence="4" id="KW-1185">Reference proteome</keyword>
<dbReference type="RefSeq" id="WP_238206170.1">
    <property type="nucleotide sequence ID" value="NZ_BPQE01000025.1"/>
</dbReference>
<evidence type="ECO:0000313" key="4">
    <source>
        <dbReference type="Proteomes" id="UP001231124"/>
    </source>
</evidence>
<dbReference type="InterPro" id="IPR008579">
    <property type="entry name" value="UGlyAH_Cupin_dom"/>
</dbReference>
<keyword evidence="1" id="KW-0732">Signal</keyword>
<comment type="caution">
    <text evidence="3">The sequence shown here is derived from an EMBL/GenBank/DDBJ whole genome shotgun (WGS) entry which is preliminary data.</text>
</comment>
<sequence length="166" mass="18267">MKKRILASAVLVLAATGAIAEIRTYQEGRDFSSTSIRPGQASFSPAPIPKEWVLKGEPVTESVAVSQTDDGSTQVHLWRTTASTFRWTHRADEIITILEGEVTITEADGTRHHLTPGDVAHFPVGSTQTWEVPKTLLKSAILKYPAPQLVDAPLRWLRRARTMIVG</sequence>
<gene>
    <name evidence="3" type="ORF">QO012_002508</name>
</gene>
<dbReference type="EMBL" id="JAUSVP010000006">
    <property type="protein sequence ID" value="MDQ0448003.1"/>
    <property type="molecule type" value="Genomic_DNA"/>
</dbReference>
<feature type="domain" description="(S)-ureidoglycine aminohydrolase cupin" evidence="2">
    <location>
        <begin position="70"/>
        <end position="136"/>
    </location>
</feature>
<dbReference type="PANTHER" id="PTHR40943">
    <property type="entry name" value="CYTOPLASMIC PROTEIN-RELATED"/>
    <property type="match status" value="1"/>
</dbReference>
<evidence type="ECO:0000313" key="3">
    <source>
        <dbReference type="EMBL" id="MDQ0448003.1"/>
    </source>
</evidence>
<proteinExistence type="predicted"/>
<dbReference type="Proteomes" id="UP001231124">
    <property type="component" value="Unassembled WGS sequence"/>
</dbReference>
<name>A0ABU0I1U4_9HYPH</name>